<dbReference type="GO" id="GO:0070056">
    <property type="term" value="C:prospore membrane leading edge"/>
    <property type="evidence" value="ECO:0007669"/>
    <property type="project" value="EnsemblFungi"/>
</dbReference>
<evidence type="ECO:0000313" key="10">
    <source>
        <dbReference type="Proteomes" id="UP000053447"/>
    </source>
</evidence>
<dbReference type="STRING" id="1408657.A0A0W4ZBM0"/>
<dbReference type="GO" id="GO:0032120">
    <property type="term" value="P:ascospore-type prospore membrane formation"/>
    <property type="evidence" value="ECO:0007669"/>
    <property type="project" value="EnsemblFungi"/>
</dbReference>
<dbReference type="SMART" id="SM00503">
    <property type="entry name" value="SynN"/>
    <property type="match status" value="1"/>
</dbReference>
<dbReference type="InterPro" id="IPR006011">
    <property type="entry name" value="Syntaxin_N"/>
</dbReference>
<organism evidence="9 10">
    <name type="scientific">Pneumocystis jirovecii (strain RU7)</name>
    <name type="common">Human pneumocystis pneumonia agent</name>
    <dbReference type="NCBI Taxonomy" id="1408657"/>
    <lineage>
        <taxon>Eukaryota</taxon>
        <taxon>Fungi</taxon>
        <taxon>Dikarya</taxon>
        <taxon>Ascomycota</taxon>
        <taxon>Taphrinomycotina</taxon>
        <taxon>Pneumocystomycetes</taxon>
        <taxon>Pneumocystaceae</taxon>
        <taxon>Pneumocystis</taxon>
    </lineage>
</organism>
<dbReference type="GeneID" id="28942164"/>
<accession>A0A0W4ZBM0</accession>
<keyword evidence="5" id="KW-0175">Coiled coil</keyword>
<evidence type="ECO:0000256" key="6">
    <source>
        <dbReference type="ARBA" id="ARBA00023136"/>
    </source>
</evidence>
<dbReference type="InterPro" id="IPR000727">
    <property type="entry name" value="T_SNARE_dom"/>
</dbReference>
<dbReference type="GO" id="GO:0006887">
    <property type="term" value="P:exocytosis"/>
    <property type="evidence" value="ECO:0007669"/>
    <property type="project" value="TreeGrafter"/>
</dbReference>
<dbReference type="VEuPathDB" id="FungiDB:T551_03646"/>
<dbReference type="Gene3D" id="1.20.58.70">
    <property type="match status" value="1"/>
</dbReference>
<dbReference type="GO" id="GO:0000149">
    <property type="term" value="F:SNARE binding"/>
    <property type="evidence" value="ECO:0007669"/>
    <property type="project" value="TreeGrafter"/>
</dbReference>
<dbReference type="Pfam" id="PF00804">
    <property type="entry name" value="Syntaxin"/>
    <property type="match status" value="1"/>
</dbReference>
<comment type="caution">
    <text evidence="9">The sequence shown here is derived from an EMBL/GenBank/DDBJ whole genome shotgun (WGS) entry which is preliminary data.</text>
</comment>
<keyword evidence="10" id="KW-1185">Reference proteome</keyword>
<proteinExistence type="inferred from homology"/>
<comment type="similarity">
    <text evidence="2">Belongs to the syntaxin family.</text>
</comment>
<dbReference type="RefSeq" id="XP_018227857.1">
    <property type="nucleotide sequence ID" value="XM_018375909.1"/>
</dbReference>
<dbReference type="PROSITE" id="PS50192">
    <property type="entry name" value="T_SNARE"/>
    <property type="match status" value="1"/>
</dbReference>
<evidence type="ECO:0000256" key="1">
    <source>
        <dbReference type="ARBA" id="ARBA00004211"/>
    </source>
</evidence>
<dbReference type="InterPro" id="IPR045242">
    <property type="entry name" value="Syntaxin"/>
</dbReference>
<feature type="region of interest" description="Disordered" evidence="7">
    <location>
        <begin position="18"/>
        <end position="48"/>
    </location>
</feature>
<dbReference type="AlphaFoldDB" id="A0A0W4ZBM0"/>
<dbReference type="GO" id="GO:0005484">
    <property type="term" value="F:SNAP receptor activity"/>
    <property type="evidence" value="ECO:0007669"/>
    <property type="project" value="TreeGrafter"/>
</dbReference>
<dbReference type="GO" id="GO:0006906">
    <property type="term" value="P:vesicle fusion"/>
    <property type="evidence" value="ECO:0007669"/>
    <property type="project" value="TreeGrafter"/>
</dbReference>
<dbReference type="eggNOG" id="KOG0810">
    <property type="taxonomic scope" value="Eukaryota"/>
</dbReference>
<dbReference type="SUPFAM" id="SSF47661">
    <property type="entry name" value="t-snare proteins"/>
    <property type="match status" value="1"/>
</dbReference>
<gene>
    <name evidence="9" type="ORF">T551_03646</name>
</gene>
<keyword evidence="6" id="KW-0472">Membrane</keyword>
<feature type="compositionally biased region" description="Basic and acidic residues" evidence="7">
    <location>
        <begin position="18"/>
        <end position="45"/>
    </location>
</feature>
<dbReference type="GO" id="GO:0044853">
    <property type="term" value="C:plasma membrane raft"/>
    <property type="evidence" value="ECO:0007669"/>
    <property type="project" value="EnsemblFungi"/>
</dbReference>
<sequence length="297" mass="34859">MAGDRQIDGQVGRTALIRVERRGSETVQEKHIQEKQQEDEKRSEYELEDLPQKSTLPEFFKKIEELRNMILQIKENVSQIERLHHRLLNEISEEQTEFLHGQLEELKTRTRQMQNLVRDDIKTLEKKNKGLVPKSDLQIRVIQTSNIRKKFLDSIQHYSGVESTFNQRYRQRLSRQMETVNPGITQEEIESALNDDRGLQVFSQALLRSNRHGEARTALREVQERHQDIKQIEQTISELAELFNEMSILVDQQDEPLQTILQQAEAVHTNIEQGVQHQDKAIANIRAARRKKCYCFG</sequence>
<dbReference type="GO" id="GO:0051286">
    <property type="term" value="C:cell tip"/>
    <property type="evidence" value="ECO:0007669"/>
    <property type="project" value="EnsemblFungi"/>
</dbReference>
<evidence type="ECO:0000256" key="3">
    <source>
        <dbReference type="ARBA" id="ARBA00022692"/>
    </source>
</evidence>
<dbReference type="PANTHER" id="PTHR19957:SF307">
    <property type="entry name" value="PROTEIN SSO1-RELATED"/>
    <property type="match status" value="1"/>
</dbReference>
<dbReference type="GO" id="GO:0048278">
    <property type="term" value="P:vesicle docking"/>
    <property type="evidence" value="ECO:0007669"/>
    <property type="project" value="TreeGrafter"/>
</dbReference>
<dbReference type="GO" id="GO:0005768">
    <property type="term" value="C:endosome"/>
    <property type="evidence" value="ECO:0007669"/>
    <property type="project" value="EnsemblFungi"/>
</dbReference>
<dbReference type="GO" id="GO:0070057">
    <property type="term" value="C:prospore membrane spindle pole body attachment site"/>
    <property type="evidence" value="ECO:0007669"/>
    <property type="project" value="EnsemblFungi"/>
</dbReference>
<protein>
    <recommendedName>
        <fullName evidence="8">t-SNARE coiled-coil homology domain-containing protein</fullName>
    </recommendedName>
</protein>
<dbReference type="EMBL" id="LFWA01000020">
    <property type="protein sequence ID" value="KTW25810.1"/>
    <property type="molecule type" value="Genomic_DNA"/>
</dbReference>
<evidence type="ECO:0000256" key="2">
    <source>
        <dbReference type="ARBA" id="ARBA00009063"/>
    </source>
</evidence>
<keyword evidence="3" id="KW-0812">Transmembrane</keyword>
<keyword evidence="4" id="KW-1133">Transmembrane helix</keyword>
<evidence type="ECO:0000256" key="7">
    <source>
        <dbReference type="SAM" id="MobiDB-lite"/>
    </source>
</evidence>
<feature type="domain" description="T-SNARE coiled-coil homology" evidence="8">
    <location>
        <begin position="219"/>
        <end position="281"/>
    </location>
</feature>
<dbReference type="FunFam" id="1.20.58.70:FF:000008">
    <property type="entry name" value="Syntaxin family protein"/>
    <property type="match status" value="1"/>
</dbReference>
<dbReference type="SMART" id="SM00397">
    <property type="entry name" value="t_SNARE"/>
    <property type="match status" value="1"/>
</dbReference>
<evidence type="ECO:0000256" key="5">
    <source>
        <dbReference type="ARBA" id="ARBA00023054"/>
    </source>
</evidence>
<dbReference type="OrthoDB" id="10255013at2759"/>
<name>A0A0W4ZBM0_PNEJ7</name>
<dbReference type="GO" id="GO:0006886">
    <property type="term" value="P:intracellular protein transport"/>
    <property type="evidence" value="ECO:0007669"/>
    <property type="project" value="TreeGrafter"/>
</dbReference>
<dbReference type="PANTHER" id="PTHR19957">
    <property type="entry name" value="SYNTAXIN"/>
    <property type="match status" value="1"/>
</dbReference>
<reference evidence="10" key="1">
    <citation type="journal article" date="2016" name="Nat. Commun.">
        <title>Genome analysis of three Pneumocystis species reveals adaptation mechanisms to life exclusively in mammalian hosts.</title>
        <authorList>
            <person name="Ma L."/>
            <person name="Chen Z."/>
            <person name="Huang D.W."/>
            <person name="Kutty G."/>
            <person name="Ishihara M."/>
            <person name="Wang H."/>
            <person name="Abouelleil A."/>
            <person name="Bishop L."/>
            <person name="Davey E."/>
            <person name="Deng R."/>
            <person name="Deng X."/>
            <person name="Fan L."/>
            <person name="Fantoni G."/>
            <person name="Fitzgerald M."/>
            <person name="Gogineni E."/>
            <person name="Goldberg J.M."/>
            <person name="Handley G."/>
            <person name="Hu X."/>
            <person name="Huber C."/>
            <person name="Jiao X."/>
            <person name="Jones K."/>
            <person name="Levin J.Z."/>
            <person name="Liu Y."/>
            <person name="Macdonald P."/>
            <person name="Melnikov A."/>
            <person name="Raley C."/>
            <person name="Sassi M."/>
            <person name="Sherman B.T."/>
            <person name="Song X."/>
            <person name="Sykes S."/>
            <person name="Tran B."/>
            <person name="Walsh L."/>
            <person name="Xia Y."/>
            <person name="Yang J."/>
            <person name="Young S."/>
            <person name="Zeng Q."/>
            <person name="Zheng X."/>
            <person name="Stephens R."/>
            <person name="Nusbaum C."/>
            <person name="Birren B.W."/>
            <person name="Azadi P."/>
            <person name="Lempicki R.A."/>
            <person name="Cuomo C.A."/>
            <person name="Kovacs J.A."/>
        </authorList>
    </citation>
    <scope>NUCLEOTIDE SEQUENCE [LARGE SCALE GENOMIC DNA]</scope>
    <source>
        <strain evidence="10">RU7</strain>
    </source>
</reference>
<dbReference type="Proteomes" id="UP000053447">
    <property type="component" value="Unassembled WGS sequence"/>
</dbReference>
<dbReference type="InterPro" id="IPR010989">
    <property type="entry name" value="SNARE"/>
</dbReference>
<comment type="subcellular location">
    <subcellularLocation>
        <location evidence="1">Membrane</location>
        <topology evidence="1">Single-pass type IV membrane protein</topology>
    </subcellularLocation>
</comment>
<dbReference type="GO" id="GO:0031201">
    <property type="term" value="C:SNARE complex"/>
    <property type="evidence" value="ECO:0007669"/>
    <property type="project" value="TreeGrafter"/>
</dbReference>
<dbReference type="GO" id="GO:0032153">
    <property type="term" value="C:cell division site"/>
    <property type="evidence" value="ECO:0007669"/>
    <property type="project" value="EnsemblFungi"/>
</dbReference>
<dbReference type="CDD" id="cd15849">
    <property type="entry name" value="SNARE_Sso1"/>
    <property type="match status" value="1"/>
</dbReference>
<evidence type="ECO:0000313" key="9">
    <source>
        <dbReference type="EMBL" id="KTW25810.1"/>
    </source>
</evidence>
<evidence type="ECO:0000259" key="8">
    <source>
        <dbReference type="PROSITE" id="PS50192"/>
    </source>
</evidence>
<evidence type="ECO:0000256" key="4">
    <source>
        <dbReference type="ARBA" id="ARBA00022989"/>
    </source>
</evidence>